<evidence type="ECO:0000313" key="3">
    <source>
        <dbReference type="EMBL" id="PNS43012.1"/>
    </source>
</evidence>
<organism evidence="3 4">
    <name type="scientific">Gardnerella vaginalis</name>
    <dbReference type="NCBI Taxonomy" id="2702"/>
    <lineage>
        <taxon>Bacteria</taxon>
        <taxon>Bacillati</taxon>
        <taxon>Actinomycetota</taxon>
        <taxon>Actinomycetes</taxon>
        <taxon>Bifidobacteriales</taxon>
        <taxon>Bifidobacteriaceae</taxon>
        <taxon>Gardnerella</taxon>
    </lineage>
</organism>
<proteinExistence type="predicted"/>
<comment type="caution">
    <text evidence="3">The sequence shown here is derived from an EMBL/GenBank/DDBJ whole genome shotgun (WGS) entry which is preliminary data.</text>
</comment>
<dbReference type="OrthoDB" id="4981342at2"/>
<feature type="domain" description="Putative amidase" evidence="2">
    <location>
        <begin position="182"/>
        <end position="324"/>
    </location>
</feature>
<dbReference type="Pfam" id="PF12671">
    <property type="entry name" value="Amidase_6"/>
    <property type="match status" value="1"/>
</dbReference>
<dbReference type="PANTHER" id="PTHR40032:SF1">
    <property type="entry name" value="EXPORTED PROTEIN"/>
    <property type="match status" value="1"/>
</dbReference>
<keyword evidence="1" id="KW-0732">Signal</keyword>
<sequence>MKHKSTVKMCAFCLLFTIGIFPSMASASPPHSEDFLANQETATNTVKFQGKTLYLLDTYVNGDAAKAKYVALYASDLRAAQTKYSLPELTVDTASMYKQIIITEVLDGRPDLQPLVQFLDVYENPKENSQIIEQLDAFNLKISEGELSKDDGIALAKMWIPTKPKNGNDRPVYALRNSGIDLSKARAYAEKWATGINGKYGEEKKWYGAPVDCTNFASQILHAGGVPMDTYNDQNKGWWWKSKGDRSTSWVNANVFKNYMGSGYSTKHWDSFVSNVRSGDFIAVDFTSDGTVDHVGFVHTKSGRKLRIAQHTNNYLKWNGGWPDSNGRGTYYRVRR</sequence>
<evidence type="ECO:0000313" key="4">
    <source>
        <dbReference type="Proteomes" id="UP000236146"/>
    </source>
</evidence>
<name>A0A2K1SU30_GARVA</name>
<dbReference type="InterPro" id="IPR024301">
    <property type="entry name" value="Amidase_6"/>
</dbReference>
<evidence type="ECO:0000256" key="1">
    <source>
        <dbReference type="SAM" id="SignalP"/>
    </source>
</evidence>
<accession>A0A2K1SU30</accession>
<evidence type="ECO:0000259" key="2">
    <source>
        <dbReference type="Pfam" id="PF12671"/>
    </source>
</evidence>
<dbReference type="Proteomes" id="UP000236146">
    <property type="component" value="Unassembled WGS sequence"/>
</dbReference>
<dbReference type="PANTHER" id="PTHR40032">
    <property type="entry name" value="EXPORTED PROTEIN-RELATED"/>
    <property type="match status" value="1"/>
</dbReference>
<protein>
    <recommendedName>
        <fullName evidence="2">Putative amidase domain-containing protein</fullName>
    </recommendedName>
</protein>
<feature type="signal peptide" evidence="1">
    <location>
        <begin position="1"/>
        <end position="27"/>
    </location>
</feature>
<reference evidence="3 4" key="1">
    <citation type="submission" date="2016-10" db="EMBL/GenBank/DDBJ databases">
        <authorList>
            <person name="Varghese N."/>
        </authorList>
    </citation>
    <scope>NUCLEOTIDE SEQUENCE [LARGE SCALE GENOMIC DNA]</scope>
    <source>
        <strain evidence="3 4">KA00225</strain>
    </source>
</reference>
<gene>
    <name evidence="3" type="ORF">BFS05_05315</name>
</gene>
<dbReference type="EMBL" id="MNLH01000005">
    <property type="protein sequence ID" value="PNS43012.1"/>
    <property type="molecule type" value="Genomic_DNA"/>
</dbReference>
<dbReference type="RefSeq" id="WP_048730094.1">
    <property type="nucleotide sequence ID" value="NZ_LFWD01000001.1"/>
</dbReference>
<feature type="chain" id="PRO_5014675022" description="Putative amidase domain-containing protein" evidence="1">
    <location>
        <begin position="28"/>
        <end position="336"/>
    </location>
</feature>
<dbReference type="AlphaFoldDB" id="A0A2K1SU30"/>